<dbReference type="GO" id="GO:0005829">
    <property type="term" value="C:cytosol"/>
    <property type="evidence" value="ECO:0007669"/>
    <property type="project" value="TreeGrafter"/>
</dbReference>
<dbReference type="SUPFAM" id="SSF53697">
    <property type="entry name" value="SIS domain"/>
    <property type="match status" value="1"/>
</dbReference>
<keyword evidence="3 4" id="KW-0413">Isomerase</keyword>
<reference evidence="4 5" key="1">
    <citation type="journal article" date="2016" name="DNA Res.">
        <title>The draft genome of MD-2 pineapple using hybrid error correction of long reads.</title>
        <authorList>
            <person name="Redwan R.M."/>
            <person name="Saidin A."/>
            <person name="Kumar S.V."/>
        </authorList>
    </citation>
    <scope>NUCLEOTIDE SEQUENCE [LARGE SCALE GENOMIC DNA]</scope>
    <source>
        <strain evidence="5">cv. MD2</strain>
        <tissue evidence="4">Leaf</tissue>
    </source>
</reference>
<name>A0A199W8U0_ANACO</name>
<dbReference type="GO" id="GO:0051156">
    <property type="term" value="P:glucose 6-phosphate metabolic process"/>
    <property type="evidence" value="ECO:0007669"/>
    <property type="project" value="TreeGrafter"/>
</dbReference>
<dbReference type="Gene3D" id="3.40.50.10490">
    <property type="entry name" value="Glucose-6-phosphate isomerase like protein, domain 1"/>
    <property type="match status" value="3"/>
</dbReference>
<dbReference type="STRING" id="4615.A0A199W8U0"/>
<dbReference type="InterPro" id="IPR046348">
    <property type="entry name" value="SIS_dom_sf"/>
</dbReference>
<sequence>MASTSVVILGPPSTLRRPPRSLFLRPDAASLRVAPFRRRLLPPHCIADLSRSSSGPIEKNPGGIEQDPIRLWNRYVDWLYHHKDLNLSLDVSRIGFTDEFVKRMEPRLEKVIQVMQKLEKGPISNPDERRMVGNYWLRSPRLAPTKYLKSQIENTLKDIHEFADHIVKGEIKPPSSTAARFTQILCIGIGGSALGPQFVAEALAPETPSLKIRFIDSTDPAGIDHQIAQIGGELASTLVIAISKTGAYPETRKGLLEVQGAFQKAGLHFPKQGWLKRFPMFDWVGGRHSVMSAAGLLPAALQGIKIDEILKGAALMDEETRTTEDMIVLPYEDNFLLLRRYLQQLVMESLGKEFDLNGNR</sequence>
<evidence type="ECO:0000256" key="2">
    <source>
        <dbReference type="ARBA" id="ARBA00023152"/>
    </source>
</evidence>
<dbReference type="CDD" id="cd05015">
    <property type="entry name" value="SIS_PGI_1"/>
    <property type="match status" value="1"/>
</dbReference>
<dbReference type="PANTHER" id="PTHR11469">
    <property type="entry name" value="GLUCOSE-6-PHOSPHATE ISOMERASE"/>
    <property type="match status" value="1"/>
</dbReference>
<dbReference type="EMBL" id="LSRQ01000110">
    <property type="protein sequence ID" value="OAY85310.1"/>
    <property type="molecule type" value="Genomic_DNA"/>
</dbReference>
<keyword evidence="1" id="KW-0312">Gluconeogenesis</keyword>
<dbReference type="GO" id="GO:0006094">
    <property type="term" value="P:gluconeogenesis"/>
    <property type="evidence" value="ECO:0007669"/>
    <property type="project" value="UniProtKB-KW"/>
</dbReference>
<protein>
    <submittedName>
        <fullName evidence="4">Glucose-6-phosphate isomerase 1, chloroplastic</fullName>
    </submittedName>
</protein>
<dbReference type="PANTHER" id="PTHR11469:SF1">
    <property type="entry name" value="GLUCOSE-6-PHOSPHATE ISOMERASE"/>
    <property type="match status" value="1"/>
</dbReference>
<evidence type="ECO:0000256" key="1">
    <source>
        <dbReference type="ARBA" id="ARBA00022432"/>
    </source>
</evidence>
<feature type="non-terminal residue" evidence="4">
    <location>
        <position position="360"/>
    </location>
</feature>
<evidence type="ECO:0000313" key="4">
    <source>
        <dbReference type="EMBL" id="OAY85310.1"/>
    </source>
</evidence>
<dbReference type="InterPro" id="IPR001672">
    <property type="entry name" value="G6P_Isomerase"/>
</dbReference>
<comment type="caution">
    <text evidence="4">The sequence shown here is derived from an EMBL/GenBank/DDBJ whole genome shotgun (WGS) entry which is preliminary data.</text>
</comment>
<organism evidence="4 5">
    <name type="scientific">Ananas comosus</name>
    <name type="common">Pineapple</name>
    <name type="synonym">Ananas ananas</name>
    <dbReference type="NCBI Taxonomy" id="4615"/>
    <lineage>
        <taxon>Eukaryota</taxon>
        <taxon>Viridiplantae</taxon>
        <taxon>Streptophyta</taxon>
        <taxon>Embryophyta</taxon>
        <taxon>Tracheophyta</taxon>
        <taxon>Spermatophyta</taxon>
        <taxon>Magnoliopsida</taxon>
        <taxon>Liliopsida</taxon>
        <taxon>Poales</taxon>
        <taxon>Bromeliaceae</taxon>
        <taxon>Bromelioideae</taxon>
        <taxon>Ananas</taxon>
    </lineage>
</organism>
<evidence type="ECO:0000313" key="5">
    <source>
        <dbReference type="Proteomes" id="UP000092600"/>
    </source>
</evidence>
<evidence type="ECO:0000256" key="3">
    <source>
        <dbReference type="ARBA" id="ARBA00023235"/>
    </source>
</evidence>
<dbReference type="GO" id="GO:0048029">
    <property type="term" value="F:monosaccharide binding"/>
    <property type="evidence" value="ECO:0007669"/>
    <property type="project" value="TreeGrafter"/>
</dbReference>
<dbReference type="Proteomes" id="UP000092600">
    <property type="component" value="Unassembled WGS sequence"/>
</dbReference>
<dbReference type="InterPro" id="IPR035476">
    <property type="entry name" value="SIS_PGI_1"/>
</dbReference>
<gene>
    <name evidence="4" type="ORF">ACMD2_05652</name>
</gene>
<dbReference type="PROSITE" id="PS51463">
    <property type="entry name" value="P_GLUCOSE_ISOMERASE_3"/>
    <property type="match status" value="1"/>
</dbReference>
<dbReference type="GO" id="GO:0097367">
    <property type="term" value="F:carbohydrate derivative binding"/>
    <property type="evidence" value="ECO:0007669"/>
    <property type="project" value="InterPro"/>
</dbReference>
<keyword evidence="2" id="KW-0324">Glycolysis</keyword>
<proteinExistence type="predicted"/>
<dbReference type="AlphaFoldDB" id="A0A199W8U0"/>
<accession>A0A199W8U0</accession>
<dbReference type="GO" id="GO:0004347">
    <property type="term" value="F:glucose-6-phosphate isomerase activity"/>
    <property type="evidence" value="ECO:0007669"/>
    <property type="project" value="InterPro"/>
</dbReference>
<dbReference type="Pfam" id="PF00342">
    <property type="entry name" value="PGI"/>
    <property type="match status" value="2"/>
</dbReference>
<dbReference type="GO" id="GO:0006096">
    <property type="term" value="P:glycolytic process"/>
    <property type="evidence" value="ECO:0007669"/>
    <property type="project" value="UniProtKB-KW"/>
</dbReference>